<dbReference type="Pfam" id="PF19833">
    <property type="entry name" value="RecG_dom3_C"/>
    <property type="match status" value="1"/>
</dbReference>
<dbReference type="InterPro" id="IPR047112">
    <property type="entry name" value="RecG/Mfd"/>
</dbReference>
<comment type="catalytic activity">
    <reaction evidence="14 15">
        <text>ATP + H2O = ADP + phosphate + H(+)</text>
        <dbReference type="Rhea" id="RHEA:13065"/>
        <dbReference type="ChEBI" id="CHEBI:15377"/>
        <dbReference type="ChEBI" id="CHEBI:15378"/>
        <dbReference type="ChEBI" id="CHEBI:30616"/>
        <dbReference type="ChEBI" id="CHEBI:43474"/>
        <dbReference type="ChEBI" id="CHEBI:456216"/>
        <dbReference type="EC" id="5.6.2.4"/>
    </reaction>
</comment>
<evidence type="ECO:0000256" key="11">
    <source>
        <dbReference type="ARBA" id="ARBA00023235"/>
    </source>
</evidence>
<dbReference type="InterPro" id="IPR011545">
    <property type="entry name" value="DEAD/DEAH_box_helicase_dom"/>
</dbReference>
<feature type="domain" description="Helicase C-terminal" evidence="17">
    <location>
        <begin position="449"/>
        <end position="608"/>
    </location>
</feature>
<keyword evidence="10 15" id="KW-0234">DNA repair</keyword>
<reference evidence="18" key="1">
    <citation type="submission" date="2020-10" db="EMBL/GenBank/DDBJ databases">
        <authorList>
            <person name="Gilroy R."/>
        </authorList>
    </citation>
    <scope>NUCLEOTIDE SEQUENCE</scope>
    <source>
        <strain evidence="18">ChiSjej4B22-8349</strain>
    </source>
</reference>
<evidence type="ECO:0000256" key="9">
    <source>
        <dbReference type="ARBA" id="ARBA00023172"/>
    </source>
</evidence>
<dbReference type="CDD" id="cd04488">
    <property type="entry name" value="RecG_wedge_OBF"/>
    <property type="match status" value="1"/>
</dbReference>
<dbReference type="NCBIfam" id="TIGR00643">
    <property type="entry name" value="recG"/>
    <property type="match status" value="1"/>
</dbReference>
<dbReference type="Gene3D" id="3.40.50.300">
    <property type="entry name" value="P-loop containing nucleotide triphosphate hydrolases"/>
    <property type="match status" value="2"/>
</dbReference>
<dbReference type="SMART" id="SM00490">
    <property type="entry name" value="HELICc"/>
    <property type="match status" value="1"/>
</dbReference>
<dbReference type="Proteomes" id="UP000824130">
    <property type="component" value="Unassembled WGS sequence"/>
</dbReference>
<dbReference type="Pfam" id="PF00271">
    <property type="entry name" value="Helicase_C"/>
    <property type="match status" value="1"/>
</dbReference>
<dbReference type="GO" id="GO:0005524">
    <property type="term" value="F:ATP binding"/>
    <property type="evidence" value="ECO:0007669"/>
    <property type="project" value="UniProtKB-KW"/>
</dbReference>
<keyword evidence="5 15" id="KW-0378">Hydrolase</keyword>
<evidence type="ECO:0000256" key="5">
    <source>
        <dbReference type="ARBA" id="ARBA00022801"/>
    </source>
</evidence>
<comment type="function">
    <text evidence="15">Plays a critical role in recombination and DNA repair. Helps process Holliday junction intermediates to mature products by catalyzing branch migration. Has replication fork regression activity, unwinds stalled or blocked replication forks to make a HJ that can be resolved. Has a DNA unwinding activity characteristic of a DNA helicase with 3'-5' polarity.</text>
</comment>
<dbReference type="EMBL" id="DVOB01000167">
    <property type="protein sequence ID" value="HIU96623.1"/>
    <property type="molecule type" value="Genomic_DNA"/>
</dbReference>
<dbReference type="GO" id="GO:0043138">
    <property type="term" value="F:3'-5' DNA helicase activity"/>
    <property type="evidence" value="ECO:0007669"/>
    <property type="project" value="UniProtKB-EC"/>
</dbReference>
<evidence type="ECO:0000256" key="10">
    <source>
        <dbReference type="ARBA" id="ARBA00023204"/>
    </source>
</evidence>
<dbReference type="GO" id="GO:0006310">
    <property type="term" value="P:DNA recombination"/>
    <property type="evidence" value="ECO:0007669"/>
    <property type="project" value="UniProtKB-UniRule"/>
</dbReference>
<dbReference type="InterPro" id="IPR004609">
    <property type="entry name" value="ATP-dep_DNA_helicase_RecG"/>
</dbReference>
<proteinExistence type="inferred from homology"/>
<gene>
    <name evidence="18" type="primary">recG</name>
    <name evidence="18" type="ORF">IAD25_07970</name>
</gene>
<dbReference type="GO" id="GO:0006281">
    <property type="term" value="P:DNA repair"/>
    <property type="evidence" value="ECO:0007669"/>
    <property type="project" value="UniProtKB-UniRule"/>
</dbReference>
<dbReference type="Pfam" id="PF17191">
    <property type="entry name" value="RecG_wedge"/>
    <property type="match status" value="1"/>
</dbReference>
<evidence type="ECO:0000256" key="14">
    <source>
        <dbReference type="ARBA" id="ARBA00048988"/>
    </source>
</evidence>
<evidence type="ECO:0000256" key="15">
    <source>
        <dbReference type="RuleBase" id="RU363016"/>
    </source>
</evidence>
<dbReference type="Gene3D" id="2.40.50.140">
    <property type="entry name" value="Nucleic acid-binding proteins"/>
    <property type="match status" value="1"/>
</dbReference>
<comment type="similarity">
    <text evidence="1 15">Belongs to the helicase family. RecG subfamily.</text>
</comment>
<evidence type="ECO:0000256" key="12">
    <source>
        <dbReference type="ARBA" id="ARBA00034617"/>
    </source>
</evidence>
<dbReference type="InterPro" id="IPR027417">
    <property type="entry name" value="P-loop_NTPase"/>
</dbReference>
<dbReference type="PROSITE" id="PS51192">
    <property type="entry name" value="HELICASE_ATP_BIND_1"/>
    <property type="match status" value="1"/>
</dbReference>
<comment type="caution">
    <text evidence="18">The sequence shown here is derived from an EMBL/GenBank/DDBJ whole genome shotgun (WGS) entry which is preliminary data.</text>
</comment>
<evidence type="ECO:0000256" key="6">
    <source>
        <dbReference type="ARBA" id="ARBA00022806"/>
    </source>
</evidence>
<dbReference type="InterPro" id="IPR033454">
    <property type="entry name" value="RecG_wedge"/>
</dbReference>
<keyword evidence="3 15" id="KW-0547">Nucleotide-binding</keyword>
<evidence type="ECO:0000256" key="7">
    <source>
        <dbReference type="ARBA" id="ARBA00022840"/>
    </source>
</evidence>
<evidence type="ECO:0000313" key="19">
    <source>
        <dbReference type="Proteomes" id="UP000824130"/>
    </source>
</evidence>
<evidence type="ECO:0000259" key="16">
    <source>
        <dbReference type="PROSITE" id="PS51192"/>
    </source>
</evidence>
<keyword evidence="7 15" id="KW-0067">ATP-binding</keyword>
<evidence type="ECO:0000256" key="4">
    <source>
        <dbReference type="ARBA" id="ARBA00022763"/>
    </source>
</evidence>
<dbReference type="PANTHER" id="PTHR47964">
    <property type="entry name" value="ATP-DEPENDENT DNA HELICASE HOMOLOG RECG, CHLOROPLASTIC"/>
    <property type="match status" value="1"/>
</dbReference>
<reference evidence="18" key="2">
    <citation type="journal article" date="2021" name="PeerJ">
        <title>Extensive microbial diversity within the chicken gut microbiome revealed by metagenomics and culture.</title>
        <authorList>
            <person name="Gilroy R."/>
            <person name="Ravi A."/>
            <person name="Getino M."/>
            <person name="Pursley I."/>
            <person name="Horton D.L."/>
            <person name="Alikhan N.F."/>
            <person name="Baker D."/>
            <person name="Gharbi K."/>
            <person name="Hall N."/>
            <person name="Watson M."/>
            <person name="Adriaenssens E.M."/>
            <person name="Foster-Nyarko E."/>
            <person name="Jarju S."/>
            <person name="Secka A."/>
            <person name="Antonio M."/>
            <person name="Oren A."/>
            <person name="Chaudhuri R.R."/>
            <person name="La Ragione R."/>
            <person name="Hildebrand F."/>
            <person name="Pallen M.J."/>
        </authorList>
    </citation>
    <scope>NUCLEOTIDE SEQUENCE</scope>
    <source>
        <strain evidence="18">ChiSjej4B22-8349</strain>
    </source>
</reference>
<keyword evidence="4 15" id="KW-0227">DNA damage</keyword>
<dbReference type="InterPro" id="IPR012340">
    <property type="entry name" value="NA-bd_OB-fold"/>
</dbReference>
<evidence type="ECO:0000256" key="8">
    <source>
        <dbReference type="ARBA" id="ARBA00023125"/>
    </source>
</evidence>
<sequence length="679" mass="76150">MELKDKVTQLKGVGPKKAQALEKLNIRTLEDMVFFLPRDYEDRRNRLRIGQLAEDMAGAVEARVTMIVPDGYRRGGKQLLRLLVSDDTGSMEVIFFNARYLKNVFKQGESYLFFGKVSRNFGKLQMVHPEFERASEAGSGILAVYPLTKGISQREMRNWQEAVRPLYEKAEDFLSDELKSANRLCSLRYALENVHFPEEKQSLLEAKYRLIFDELLVLQTGMMAARAAAKEGKDGIAFSRDADISEYIDSLPYSLTEAQSRCVREIEEDLESEKAMNRLVQGDVGSGKTAVAEIALYKAVKSGWQAVLMAPTEILARQHFDGIGSAFRAHGIRVGFLSSSVGAAEKRETLEKIKTGQVQVVIGTHAVIQPEVEFAALGLVITDEQHRFGVRQRVKLREKGRNPNVLVMTATPIPRTLSVVLYGDMDVSVIDQLPPGRQPVRTRSIGQEKRDLCYDFVKKQLEMGRQAYVVTPLIEGSESVDARSALQVSEELRKRFSGYRVSLIHGAMKQAEKDEIMGEFHRGSIDVLVATVVIEVGINVPNATVMVVENAERFGLAQLHQLRGRVGRGREKSYCFLIFEGQSEIAKKRGEIMECSSDGFFIAEEDLKLRGPGEIFGTRQHGLPDLNIADLSRHLKIMNHARGEAKVILEKDPKLESAENSGLKRRITRLFGEDLSLDL</sequence>
<dbReference type="SUPFAM" id="SSF52540">
    <property type="entry name" value="P-loop containing nucleoside triphosphate hydrolases"/>
    <property type="match status" value="2"/>
</dbReference>
<evidence type="ECO:0000256" key="2">
    <source>
        <dbReference type="ARBA" id="ARBA00017846"/>
    </source>
</evidence>
<dbReference type="GO" id="GO:0003677">
    <property type="term" value="F:DNA binding"/>
    <property type="evidence" value="ECO:0007669"/>
    <property type="project" value="UniProtKB-KW"/>
</dbReference>
<evidence type="ECO:0000256" key="3">
    <source>
        <dbReference type="ARBA" id="ARBA00022741"/>
    </source>
</evidence>
<organism evidence="18 19">
    <name type="scientific">Candidatus Allocopromorpha excrementipullorum</name>
    <dbReference type="NCBI Taxonomy" id="2840743"/>
    <lineage>
        <taxon>Bacteria</taxon>
        <taxon>Bacillati</taxon>
        <taxon>Bacillota</taxon>
        <taxon>Clostridia</taxon>
        <taxon>Eubacteriales</taxon>
        <taxon>Eubacteriaceae</taxon>
        <taxon>Eubacteriaceae incertae sedis</taxon>
        <taxon>Candidatus Allocopromorpha</taxon>
    </lineage>
</organism>
<keyword evidence="11" id="KW-0413">Isomerase</keyword>
<comment type="catalytic activity">
    <reaction evidence="12 15">
        <text>Couples ATP hydrolysis with the unwinding of duplex DNA by translocating in the 3'-5' direction.</text>
        <dbReference type="EC" id="5.6.2.4"/>
    </reaction>
</comment>
<evidence type="ECO:0000313" key="18">
    <source>
        <dbReference type="EMBL" id="HIU96623.1"/>
    </source>
</evidence>
<name>A0A9D1SUW5_9FIRM</name>
<feature type="domain" description="Helicase ATP-binding" evidence="16">
    <location>
        <begin position="269"/>
        <end position="430"/>
    </location>
</feature>
<keyword evidence="9 15" id="KW-0233">DNA recombination</keyword>
<evidence type="ECO:0000259" key="17">
    <source>
        <dbReference type="PROSITE" id="PS51194"/>
    </source>
</evidence>
<dbReference type="NCBIfam" id="NF008165">
    <property type="entry name" value="PRK10917.1-3"/>
    <property type="match status" value="1"/>
</dbReference>
<dbReference type="InterPro" id="IPR001650">
    <property type="entry name" value="Helicase_C-like"/>
</dbReference>
<dbReference type="EC" id="5.6.2.4" evidence="13 15"/>
<keyword evidence="8" id="KW-0238">DNA-binding</keyword>
<dbReference type="InterPro" id="IPR045562">
    <property type="entry name" value="RecG_dom3_C"/>
</dbReference>
<dbReference type="PANTHER" id="PTHR47964:SF1">
    <property type="entry name" value="ATP-DEPENDENT DNA HELICASE HOMOLOG RECG, CHLOROPLASTIC"/>
    <property type="match status" value="1"/>
</dbReference>
<dbReference type="SMART" id="SM00487">
    <property type="entry name" value="DEXDc"/>
    <property type="match status" value="1"/>
</dbReference>
<dbReference type="PROSITE" id="PS51194">
    <property type="entry name" value="HELICASE_CTER"/>
    <property type="match status" value="1"/>
</dbReference>
<dbReference type="AlphaFoldDB" id="A0A9D1SUW5"/>
<evidence type="ECO:0000256" key="13">
    <source>
        <dbReference type="ARBA" id="ARBA00034808"/>
    </source>
</evidence>
<evidence type="ECO:0000256" key="1">
    <source>
        <dbReference type="ARBA" id="ARBA00007504"/>
    </source>
</evidence>
<dbReference type="CDD" id="cd17992">
    <property type="entry name" value="DEXHc_RecG"/>
    <property type="match status" value="1"/>
</dbReference>
<dbReference type="GO" id="GO:0016787">
    <property type="term" value="F:hydrolase activity"/>
    <property type="evidence" value="ECO:0007669"/>
    <property type="project" value="UniProtKB-KW"/>
</dbReference>
<dbReference type="InterPro" id="IPR014001">
    <property type="entry name" value="Helicase_ATP-bd"/>
</dbReference>
<protein>
    <recommendedName>
        <fullName evidence="2 15">ATP-dependent DNA helicase RecG</fullName>
        <ecNumber evidence="13 15">5.6.2.4</ecNumber>
    </recommendedName>
</protein>
<dbReference type="SUPFAM" id="SSF50249">
    <property type="entry name" value="Nucleic acid-binding proteins"/>
    <property type="match status" value="1"/>
</dbReference>
<accession>A0A9D1SUW5</accession>
<keyword evidence="6 15" id="KW-0347">Helicase</keyword>
<dbReference type="Pfam" id="PF00270">
    <property type="entry name" value="DEAD"/>
    <property type="match status" value="1"/>
</dbReference>
<dbReference type="NCBIfam" id="NF008168">
    <property type="entry name" value="PRK10917.2-2"/>
    <property type="match status" value="1"/>
</dbReference>